<evidence type="ECO:0000256" key="2">
    <source>
        <dbReference type="ARBA" id="ARBA00022517"/>
    </source>
</evidence>
<accession>A0A4R6UAQ1</accession>
<proteinExistence type="inferred from homology"/>
<feature type="region of interest" description="Disordered" evidence="11">
    <location>
        <begin position="326"/>
        <end position="349"/>
    </location>
</feature>
<dbReference type="InterPro" id="IPR010914">
    <property type="entry name" value="RsgA_GTPase_dom"/>
</dbReference>
<protein>
    <recommendedName>
        <fullName evidence="10">Small ribosomal subunit biogenesis GTPase RsgA</fullName>
        <ecNumber evidence="10">3.6.1.-</ecNumber>
    </recommendedName>
</protein>
<keyword evidence="4 10" id="KW-0699">rRNA-binding</keyword>
<keyword evidence="2 10" id="KW-0690">Ribosome biogenesis</keyword>
<dbReference type="InterPro" id="IPR012340">
    <property type="entry name" value="NA-bd_OB-fold"/>
</dbReference>
<dbReference type="PROSITE" id="PS50936">
    <property type="entry name" value="ENGC_GTPASE"/>
    <property type="match status" value="1"/>
</dbReference>
<dbReference type="Proteomes" id="UP000295632">
    <property type="component" value="Unassembled WGS sequence"/>
</dbReference>
<evidence type="ECO:0000256" key="5">
    <source>
        <dbReference type="ARBA" id="ARBA00022741"/>
    </source>
</evidence>
<dbReference type="GO" id="GO:0003924">
    <property type="term" value="F:GTPase activity"/>
    <property type="evidence" value="ECO:0007669"/>
    <property type="project" value="UniProtKB-UniRule"/>
</dbReference>
<dbReference type="Gene3D" id="2.40.50.140">
    <property type="entry name" value="Nucleic acid-binding proteins"/>
    <property type="match status" value="1"/>
</dbReference>
<dbReference type="InterPro" id="IPR030378">
    <property type="entry name" value="G_CP_dom"/>
</dbReference>
<evidence type="ECO:0000256" key="3">
    <source>
        <dbReference type="ARBA" id="ARBA00022723"/>
    </source>
</evidence>
<dbReference type="GO" id="GO:0042274">
    <property type="term" value="P:ribosomal small subunit biogenesis"/>
    <property type="evidence" value="ECO:0007669"/>
    <property type="project" value="UniProtKB-UniRule"/>
</dbReference>
<evidence type="ECO:0000256" key="8">
    <source>
        <dbReference type="ARBA" id="ARBA00022884"/>
    </source>
</evidence>
<dbReference type="SUPFAM" id="SSF52540">
    <property type="entry name" value="P-loop containing nucleoside triphosphate hydrolases"/>
    <property type="match status" value="1"/>
</dbReference>
<feature type="binding site" evidence="10">
    <location>
        <position position="279"/>
    </location>
    <ligand>
        <name>Zn(2+)</name>
        <dbReference type="ChEBI" id="CHEBI:29105"/>
    </ligand>
</feature>
<keyword evidence="6 10" id="KW-0378">Hydrolase</keyword>
<keyword evidence="9 10" id="KW-0342">GTP-binding</keyword>
<name>A0A4R6UAQ1_9BACI</name>
<keyword evidence="5 10" id="KW-0547">Nucleotide-binding</keyword>
<evidence type="ECO:0000256" key="1">
    <source>
        <dbReference type="ARBA" id="ARBA00022490"/>
    </source>
</evidence>
<dbReference type="GO" id="GO:0019843">
    <property type="term" value="F:rRNA binding"/>
    <property type="evidence" value="ECO:0007669"/>
    <property type="project" value="UniProtKB-KW"/>
</dbReference>
<comment type="subunit">
    <text evidence="10">Monomer. Associates with 30S ribosomal subunit, binds 16S rRNA.</text>
</comment>
<evidence type="ECO:0000313" key="15">
    <source>
        <dbReference type="Proteomes" id="UP000295632"/>
    </source>
</evidence>
<dbReference type="Pfam" id="PF03193">
    <property type="entry name" value="RsgA_GTPase"/>
    <property type="match status" value="1"/>
</dbReference>
<feature type="compositionally biased region" description="Basic residues" evidence="11">
    <location>
        <begin position="339"/>
        <end position="349"/>
    </location>
</feature>
<comment type="cofactor">
    <cofactor evidence="10">
        <name>Zn(2+)</name>
        <dbReference type="ChEBI" id="CHEBI:29105"/>
    </cofactor>
    <text evidence="10">Binds 1 zinc ion per subunit.</text>
</comment>
<keyword evidence="1 10" id="KW-0963">Cytoplasm</keyword>
<keyword evidence="8 10" id="KW-0694">RNA-binding</keyword>
<dbReference type="RefSeq" id="WP_133578883.1">
    <property type="nucleotide sequence ID" value="NZ_SNYJ01000002.1"/>
</dbReference>
<comment type="function">
    <text evidence="10">One of several proteins that assist in the late maturation steps of the functional core of the 30S ribosomal subunit. Helps release RbfA from mature subunits. May play a role in the assembly of ribosomal proteins into the subunit. Circularly permuted GTPase that catalyzes slow GTP hydrolysis, GTPase activity is stimulated by the 30S ribosomal subunit.</text>
</comment>
<evidence type="ECO:0000259" key="12">
    <source>
        <dbReference type="PROSITE" id="PS50936"/>
    </source>
</evidence>
<organism evidence="14 15">
    <name type="scientific">Aureibacillus halotolerans</name>
    <dbReference type="NCBI Taxonomy" id="1508390"/>
    <lineage>
        <taxon>Bacteria</taxon>
        <taxon>Bacillati</taxon>
        <taxon>Bacillota</taxon>
        <taxon>Bacilli</taxon>
        <taxon>Bacillales</taxon>
        <taxon>Bacillaceae</taxon>
        <taxon>Aureibacillus</taxon>
    </lineage>
</organism>
<dbReference type="AlphaFoldDB" id="A0A4R6UAQ1"/>
<dbReference type="Gene3D" id="1.10.40.50">
    <property type="entry name" value="Probable gtpase engc, domain 3"/>
    <property type="match status" value="1"/>
</dbReference>
<comment type="caution">
    <text evidence="14">The sequence shown here is derived from an EMBL/GenBank/DDBJ whole genome shotgun (WGS) entry which is preliminary data.</text>
</comment>
<dbReference type="GO" id="GO:0005737">
    <property type="term" value="C:cytoplasm"/>
    <property type="evidence" value="ECO:0007669"/>
    <property type="project" value="UniProtKB-SubCell"/>
</dbReference>
<dbReference type="Gene3D" id="3.40.50.300">
    <property type="entry name" value="P-loop containing nucleotide triphosphate hydrolases"/>
    <property type="match status" value="1"/>
</dbReference>
<evidence type="ECO:0000256" key="4">
    <source>
        <dbReference type="ARBA" id="ARBA00022730"/>
    </source>
</evidence>
<evidence type="ECO:0000313" key="14">
    <source>
        <dbReference type="EMBL" id="TDQ41979.1"/>
    </source>
</evidence>
<dbReference type="GO" id="GO:0046872">
    <property type="term" value="F:metal ion binding"/>
    <property type="evidence" value="ECO:0007669"/>
    <property type="project" value="UniProtKB-KW"/>
</dbReference>
<dbReference type="SUPFAM" id="SSF50249">
    <property type="entry name" value="Nucleic acid-binding proteins"/>
    <property type="match status" value="1"/>
</dbReference>
<keyword evidence="3 10" id="KW-0479">Metal-binding</keyword>
<comment type="similarity">
    <text evidence="10">Belongs to the TRAFAC class YlqF/YawG GTPase family. RsgA subfamily.</text>
</comment>
<dbReference type="GO" id="GO:0005525">
    <property type="term" value="F:GTP binding"/>
    <property type="evidence" value="ECO:0007669"/>
    <property type="project" value="UniProtKB-UniRule"/>
</dbReference>
<feature type="binding site" evidence="10">
    <location>
        <position position="284"/>
    </location>
    <ligand>
        <name>Zn(2+)</name>
        <dbReference type="ChEBI" id="CHEBI:29105"/>
    </ligand>
</feature>
<dbReference type="CDD" id="cd01854">
    <property type="entry name" value="YjeQ_EngC"/>
    <property type="match status" value="1"/>
</dbReference>
<dbReference type="PANTHER" id="PTHR32120">
    <property type="entry name" value="SMALL RIBOSOMAL SUBUNIT BIOGENESIS GTPASE RSGA"/>
    <property type="match status" value="1"/>
</dbReference>
<dbReference type="PROSITE" id="PS51721">
    <property type="entry name" value="G_CP"/>
    <property type="match status" value="1"/>
</dbReference>
<feature type="binding site" evidence="10">
    <location>
        <begin position="198"/>
        <end position="206"/>
    </location>
    <ligand>
        <name>GTP</name>
        <dbReference type="ChEBI" id="CHEBI:37565"/>
    </ligand>
</feature>
<dbReference type="EMBL" id="SNYJ01000002">
    <property type="protein sequence ID" value="TDQ41979.1"/>
    <property type="molecule type" value="Genomic_DNA"/>
</dbReference>
<feature type="binding site" evidence="10">
    <location>
        <begin position="146"/>
        <end position="149"/>
    </location>
    <ligand>
        <name>GTP</name>
        <dbReference type="ChEBI" id="CHEBI:37565"/>
    </ligand>
</feature>
<evidence type="ECO:0000256" key="11">
    <source>
        <dbReference type="SAM" id="MobiDB-lite"/>
    </source>
</evidence>
<evidence type="ECO:0000259" key="13">
    <source>
        <dbReference type="PROSITE" id="PS51721"/>
    </source>
</evidence>
<feature type="domain" description="EngC GTPase" evidence="12">
    <location>
        <begin position="107"/>
        <end position="254"/>
    </location>
</feature>
<feature type="binding site" evidence="10">
    <location>
        <position position="286"/>
    </location>
    <ligand>
        <name>Zn(2+)</name>
        <dbReference type="ChEBI" id="CHEBI:29105"/>
    </ligand>
</feature>
<dbReference type="OrthoDB" id="9809485at2"/>
<reference evidence="14 15" key="1">
    <citation type="submission" date="2019-03" db="EMBL/GenBank/DDBJ databases">
        <title>Genomic Encyclopedia of Type Strains, Phase IV (KMG-IV): sequencing the most valuable type-strain genomes for metagenomic binning, comparative biology and taxonomic classification.</title>
        <authorList>
            <person name="Goeker M."/>
        </authorList>
    </citation>
    <scope>NUCLEOTIDE SEQUENCE [LARGE SCALE GENOMIC DNA]</scope>
    <source>
        <strain evidence="14 15">DSM 28697</strain>
    </source>
</reference>
<sequence>MKLKDLGFQYVNSDESIQEGHLFGRVILPHKHMYRVQTEHGVYVTELTGTFRFEATENRDYPTVGDWVEVNPWPNEKKGSIVRVLPRWSQFSRKVAGAETEEQIVAANINTVLLVMSLNQDFNISRLERYLLLAWESGATPVIVLSKADLCDDIETKIQDVERMALGVRIIVTSLQNNQGIDAILELTKDQQTLALLGSSGAGKSSLINACLGKDVQVTQDIRQEDARGRHTTTHRELLMLPTGGMLIDTPGMRELQLWQAGEGLEKSFADINVFEENCQFRDCTHTSEPGCAVLKAINDGLLEEERLRHYEKYQKELAFLERKQDKRLQQKQTAENKKRAKFLRNHKK</sequence>
<evidence type="ECO:0000256" key="10">
    <source>
        <dbReference type="HAMAP-Rule" id="MF_01820"/>
    </source>
</evidence>
<evidence type="ECO:0000256" key="6">
    <source>
        <dbReference type="ARBA" id="ARBA00022801"/>
    </source>
</evidence>
<evidence type="ECO:0000256" key="9">
    <source>
        <dbReference type="ARBA" id="ARBA00023134"/>
    </source>
</evidence>
<dbReference type="PANTHER" id="PTHR32120:SF10">
    <property type="entry name" value="SMALL RIBOSOMAL SUBUNIT BIOGENESIS GTPASE RSGA"/>
    <property type="match status" value="1"/>
</dbReference>
<keyword evidence="15" id="KW-1185">Reference proteome</keyword>
<dbReference type="InterPro" id="IPR027417">
    <property type="entry name" value="P-loop_NTPase"/>
</dbReference>
<comment type="subcellular location">
    <subcellularLocation>
        <location evidence="10">Cytoplasm</location>
    </subcellularLocation>
</comment>
<keyword evidence="7 10" id="KW-0862">Zinc</keyword>
<dbReference type="EC" id="3.6.1.-" evidence="10"/>
<evidence type="ECO:0000256" key="7">
    <source>
        <dbReference type="ARBA" id="ARBA00022833"/>
    </source>
</evidence>
<feature type="domain" description="CP-type G" evidence="13">
    <location>
        <begin position="98"/>
        <end position="256"/>
    </location>
</feature>
<gene>
    <name evidence="10" type="primary">rsgA</name>
    <name evidence="14" type="ORF">EV213_1027</name>
</gene>
<dbReference type="HAMAP" id="MF_01820">
    <property type="entry name" value="GTPase_RsgA"/>
    <property type="match status" value="1"/>
</dbReference>
<feature type="binding site" evidence="10">
    <location>
        <position position="292"/>
    </location>
    <ligand>
        <name>Zn(2+)</name>
        <dbReference type="ChEBI" id="CHEBI:29105"/>
    </ligand>
</feature>
<dbReference type="NCBIfam" id="TIGR00157">
    <property type="entry name" value="ribosome small subunit-dependent GTPase A"/>
    <property type="match status" value="1"/>
</dbReference>
<dbReference type="InterPro" id="IPR004881">
    <property type="entry name" value="Ribosome_biogen_GTPase_RsgA"/>
</dbReference>